<evidence type="ECO:0000313" key="2">
    <source>
        <dbReference type="EMBL" id="SER52927.1"/>
    </source>
</evidence>
<dbReference type="AlphaFoldDB" id="A0A1H9PXJ1"/>
<protein>
    <submittedName>
        <fullName evidence="2">Uncharacterized protein</fullName>
    </submittedName>
</protein>
<evidence type="ECO:0000313" key="3">
    <source>
        <dbReference type="Proteomes" id="UP000198948"/>
    </source>
</evidence>
<accession>A0A1H9PXJ1</accession>
<sequence length="64" mass="6951">MNRNTSPAVYILAFIGALVLIPFVLGFFGLAIGLTFALIFKVAVPVLVILGIVYLIGGNRPRRY</sequence>
<dbReference type="RefSeq" id="WP_092649365.1">
    <property type="nucleotide sequence ID" value="NZ_FOHA01000001.1"/>
</dbReference>
<evidence type="ECO:0000256" key="1">
    <source>
        <dbReference type="SAM" id="Phobius"/>
    </source>
</evidence>
<proteinExistence type="predicted"/>
<keyword evidence="1" id="KW-0812">Transmembrane</keyword>
<dbReference type="STRING" id="142588.SAMN04488559_101215"/>
<name>A0A1H9PXJ1_9LACT</name>
<keyword evidence="1" id="KW-1133">Transmembrane helix</keyword>
<dbReference type="EMBL" id="FOHA01000001">
    <property type="protein sequence ID" value="SER52927.1"/>
    <property type="molecule type" value="Genomic_DNA"/>
</dbReference>
<reference evidence="2 3" key="1">
    <citation type="submission" date="2016-10" db="EMBL/GenBank/DDBJ databases">
        <authorList>
            <person name="de Groot N.N."/>
        </authorList>
    </citation>
    <scope>NUCLEOTIDE SEQUENCE [LARGE SCALE GENOMIC DNA]</scope>
    <source>
        <strain evidence="2 3">DSM 13760</strain>
    </source>
</reference>
<organism evidence="2 3">
    <name type="scientific">Isobaculum melis</name>
    <dbReference type="NCBI Taxonomy" id="142588"/>
    <lineage>
        <taxon>Bacteria</taxon>
        <taxon>Bacillati</taxon>
        <taxon>Bacillota</taxon>
        <taxon>Bacilli</taxon>
        <taxon>Lactobacillales</taxon>
        <taxon>Carnobacteriaceae</taxon>
        <taxon>Isobaculum</taxon>
    </lineage>
</organism>
<feature type="transmembrane region" description="Helical" evidence="1">
    <location>
        <begin position="38"/>
        <end position="57"/>
    </location>
</feature>
<keyword evidence="1" id="KW-0472">Membrane</keyword>
<dbReference type="Proteomes" id="UP000198948">
    <property type="component" value="Unassembled WGS sequence"/>
</dbReference>
<gene>
    <name evidence="2" type="ORF">SAMN04488559_101215</name>
</gene>
<keyword evidence="3" id="KW-1185">Reference proteome</keyword>
<feature type="transmembrane region" description="Helical" evidence="1">
    <location>
        <begin position="7"/>
        <end position="32"/>
    </location>
</feature>